<evidence type="ECO:0000256" key="1">
    <source>
        <dbReference type="ARBA" id="ARBA00004110"/>
    </source>
</evidence>
<evidence type="ECO:0000256" key="6">
    <source>
        <dbReference type="ARBA" id="ARBA00023233"/>
    </source>
</evidence>
<evidence type="ECO:0000313" key="10">
    <source>
        <dbReference type="Proteomes" id="UP000694400"/>
    </source>
</evidence>
<keyword evidence="2" id="KW-0963">Cytoplasm</keyword>
<dbReference type="GO" id="GO:0042981">
    <property type="term" value="P:regulation of apoptotic process"/>
    <property type="evidence" value="ECO:0007669"/>
    <property type="project" value="InterPro"/>
</dbReference>
<dbReference type="AlphaFoldDB" id="A0A8B9T352"/>
<dbReference type="InterPro" id="IPR001315">
    <property type="entry name" value="CARD"/>
</dbReference>
<feature type="domain" description="Pyrin" evidence="8">
    <location>
        <begin position="1"/>
        <end position="92"/>
    </location>
</feature>
<dbReference type="PROSITE" id="PS50209">
    <property type="entry name" value="CARD"/>
    <property type="match status" value="1"/>
</dbReference>
<dbReference type="PANTHER" id="PTHR46985:SF2">
    <property type="entry name" value="APOPTOSIS-ASSOCIATED SPECK-LIKE PROTEIN CONTAINING A CARD"/>
    <property type="match status" value="1"/>
</dbReference>
<evidence type="ECO:0000256" key="2">
    <source>
        <dbReference type="ARBA" id="ARBA00022490"/>
    </source>
</evidence>
<sequence>MEKIMADLLRETLEELGRYAFPRFKRELSKIQPEEQYERIELESLMGLSRAALAELLCSHYGQPYCVEVTVRVLKAMGRSTLAYALLHKLTHGANFVERYKKIVIQQSSNVANVIMALLRERILTSEQSDSIMSERTNQKRMQKLYELVPMWDVTKKYCLYKVLCATNPILISVYTGKKCTLTIFPAVKKSR</sequence>
<keyword evidence="3" id="KW-0399">Innate immunity</keyword>
<reference evidence="9" key="2">
    <citation type="submission" date="2025-08" db="UniProtKB">
        <authorList>
            <consortium name="Ensembl"/>
        </authorList>
    </citation>
    <scope>IDENTIFICATION</scope>
</reference>
<feature type="domain" description="CARD" evidence="7">
    <location>
        <begin position="95"/>
        <end position="150"/>
    </location>
</feature>
<dbReference type="Proteomes" id="UP000694400">
    <property type="component" value="Chromosome 35"/>
</dbReference>
<dbReference type="GO" id="GO:0045087">
    <property type="term" value="P:innate immune response"/>
    <property type="evidence" value="ECO:0007669"/>
    <property type="project" value="UniProtKB-KW"/>
</dbReference>
<dbReference type="InterPro" id="IPR033516">
    <property type="entry name" value="CARD8/ASC/NALP1_CARD"/>
</dbReference>
<dbReference type="CDD" id="cd08330">
    <property type="entry name" value="CARD_ASC_NALP1"/>
    <property type="match status" value="1"/>
</dbReference>
<evidence type="ECO:0000256" key="5">
    <source>
        <dbReference type="ARBA" id="ARBA00023198"/>
    </source>
</evidence>
<protein>
    <submittedName>
        <fullName evidence="9">Uncharacterized protein</fullName>
    </submittedName>
</protein>
<proteinExistence type="predicted"/>
<dbReference type="Pfam" id="PF02758">
    <property type="entry name" value="PYRIN"/>
    <property type="match status" value="1"/>
</dbReference>
<evidence type="ECO:0000313" key="9">
    <source>
        <dbReference type="Ensembl" id="ENSAPLP00020015299.1"/>
    </source>
</evidence>
<dbReference type="Ensembl" id="ENSAPLT00020016495.1">
    <property type="protein sequence ID" value="ENSAPLP00020015299.1"/>
    <property type="gene ID" value="ENSAPLG00020011098.1"/>
</dbReference>
<organism evidence="9 10">
    <name type="scientific">Anas platyrhynchos</name>
    <name type="common">Mallard</name>
    <name type="synonym">Anas boschas</name>
    <dbReference type="NCBI Taxonomy" id="8839"/>
    <lineage>
        <taxon>Eukaryota</taxon>
        <taxon>Metazoa</taxon>
        <taxon>Chordata</taxon>
        <taxon>Craniata</taxon>
        <taxon>Vertebrata</taxon>
        <taxon>Euteleostomi</taxon>
        <taxon>Archelosauria</taxon>
        <taxon>Archosauria</taxon>
        <taxon>Dinosauria</taxon>
        <taxon>Saurischia</taxon>
        <taxon>Theropoda</taxon>
        <taxon>Coelurosauria</taxon>
        <taxon>Aves</taxon>
        <taxon>Neognathae</taxon>
        <taxon>Galloanserae</taxon>
        <taxon>Anseriformes</taxon>
        <taxon>Anatidae</taxon>
        <taxon>Anatinae</taxon>
        <taxon>Anas</taxon>
    </lineage>
</organism>
<evidence type="ECO:0000256" key="4">
    <source>
        <dbReference type="ARBA" id="ARBA00022859"/>
    </source>
</evidence>
<evidence type="ECO:0000259" key="8">
    <source>
        <dbReference type="PROSITE" id="PS50824"/>
    </source>
</evidence>
<evidence type="ECO:0000259" key="7">
    <source>
        <dbReference type="PROSITE" id="PS50209"/>
    </source>
</evidence>
<dbReference type="GO" id="GO:0006954">
    <property type="term" value="P:inflammatory response"/>
    <property type="evidence" value="ECO:0007669"/>
    <property type="project" value="UniProtKB-KW"/>
</dbReference>
<dbReference type="InterPro" id="IPR051249">
    <property type="entry name" value="NLRP_Inflammasome"/>
</dbReference>
<dbReference type="InterPro" id="IPR004020">
    <property type="entry name" value="DAPIN"/>
</dbReference>
<dbReference type="GO" id="GO:0061702">
    <property type="term" value="C:canonical inflammasome complex"/>
    <property type="evidence" value="ECO:0007669"/>
    <property type="project" value="UniProtKB-SubCell"/>
</dbReference>
<accession>A0A8B9T352</accession>
<keyword evidence="4" id="KW-0391">Immunity</keyword>
<keyword evidence="6" id="KW-1271">Inflammasome</keyword>
<dbReference type="SMART" id="SM01289">
    <property type="entry name" value="PYRIN"/>
    <property type="match status" value="1"/>
</dbReference>
<evidence type="ECO:0000256" key="3">
    <source>
        <dbReference type="ARBA" id="ARBA00022588"/>
    </source>
</evidence>
<name>A0A8B9T352_ANAPL</name>
<dbReference type="InterPro" id="IPR011029">
    <property type="entry name" value="DEATH-like_dom_sf"/>
</dbReference>
<dbReference type="PROSITE" id="PS50824">
    <property type="entry name" value="DAPIN"/>
    <property type="match status" value="1"/>
</dbReference>
<dbReference type="PANTHER" id="PTHR46985">
    <property type="entry name" value="NACHT, LRR AND PYD DOMAINS-CONTAINING PROTEIN 1"/>
    <property type="match status" value="1"/>
</dbReference>
<keyword evidence="5" id="KW-0395">Inflammatory response</keyword>
<dbReference type="SUPFAM" id="SSF47986">
    <property type="entry name" value="DEATH domain"/>
    <property type="match status" value="2"/>
</dbReference>
<dbReference type="Gene3D" id="1.10.533.10">
    <property type="entry name" value="Death Domain, Fas"/>
    <property type="match status" value="2"/>
</dbReference>
<comment type="subcellular location">
    <subcellularLocation>
        <location evidence="1">Inflammasome</location>
    </subcellularLocation>
</comment>
<dbReference type="Pfam" id="PF00619">
    <property type="entry name" value="CARD"/>
    <property type="match status" value="1"/>
</dbReference>
<reference evidence="9" key="1">
    <citation type="submission" date="2019-08" db="EMBL/GenBank/DDBJ databases">
        <title>Three high-quality genomes provides insights into domestication of ducks.</title>
        <authorList>
            <person name="Hou Z.C."/>
            <person name="Zhu F."/>
            <person name="Yin Z.T."/>
            <person name="Zhang F."/>
        </authorList>
    </citation>
    <scope>NUCLEOTIDE SEQUENCE [LARGE SCALE GENOMIC DNA]</scope>
</reference>
<reference evidence="9" key="3">
    <citation type="submission" date="2025-09" db="UniProtKB">
        <authorList>
            <consortium name="Ensembl"/>
        </authorList>
    </citation>
    <scope>IDENTIFICATION</scope>
</reference>